<proteinExistence type="inferred from homology"/>
<dbReference type="InterPro" id="IPR029045">
    <property type="entry name" value="ClpP/crotonase-like_dom_sf"/>
</dbReference>
<evidence type="ECO:0000313" key="2">
    <source>
        <dbReference type="EMBL" id="ABY34784.1"/>
    </source>
</evidence>
<dbReference type="InterPro" id="IPR051683">
    <property type="entry name" value="Enoyl-CoA_Hydratase/Isomerase"/>
</dbReference>
<sequence>MAVLTLTRDGPIATLTLQRPTVHNAFNPDVIAGITEVCTDLRDDPAVRVLILQGEGPSFCAGADLNWMQASLNYSREENLADASRLDAMFTALDTLPQAVVARVHGAALGGGVGLVCCADYVVAAEEAVFGLTEVRLGLLPAVIARFVTAKIGFGHARALFVTGRRIKAAQALAIGLVHEVVPADQLDQAVDRVVRDLLQAGPRAIAMSKALLQVVRTGSLDEVRRLAIEAIASARTGAEGQAGLRAFLNRQSPPWAPEQK</sequence>
<reference evidence="3" key="1">
    <citation type="journal article" date="2011" name="BMC Genomics">
        <title>Complete genome sequence of the filamentous anoxygenic phototrophic bacterium Chloroflexus aurantiacus.</title>
        <authorList>
            <person name="Tang K.H."/>
            <person name="Barry K."/>
            <person name="Chertkov O."/>
            <person name="Dalin E."/>
            <person name="Han C.S."/>
            <person name="Hauser L.J."/>
            <person name="Honchak B.M."/>
            <person name="Karbach L.E."/>
            <person name="Land M.L."/>
            <person name="Lapidus A."/>
            <person name="Larimer F.W."/>
            <person name="Mikhailova N."/>
            <person name="Pitluck S."/>
            <person name="Pierson B.K."/>
            <person name="Blankenship R.E."/>
        </authorList>
    </citation>
    <scope>NUCLEOTIDE SEQUENCE [LARGE SCALE GENOMIC DNA]</scope>
    <source>
        <strain evidence="3">ATCC 29366 / DSM 635 / J-10-fl</strain>
    </source>
</reference>
<dbReference type="InterPro" id="IPR001753">
    <property type="entry name" value="Enoyl-CoA_hydra/iso"/>
</dbReference>
<dbReference type="HOGENOM" id="CLU_009834_7_3_0"/>
<dbReference type="GO" id="GO:0004490">
    <property type="term" value="F:methylglutaconyl-CoA hydratase activity"/>
    <property type="evidence" value="ECO:0000318"/>
    <property type="project" value="GO_Central"/>
</dbReference>
<protein>
    <submittedName>
        <fullName evidence="2">Enoyl-CoA hydratase/isomerase</fullName>
    </submittedName>
</protein>
<organism evidence="2 3">
    <name type="scientific">Chloroflexus aurantiacus (strain ATCC 29366 / DSM 635 / J-10-fl)</name>
    <dbReference type="NCBI Taxonomy" id="324602"/>
    <lineage>
        <taxon>Bacteria</taxon>
        <taxon>Bacillati</taxon>
        <taxon>Chloroflexota</taxon>
        <taxon>Chloroflexia</taxon>
        <taxon>Chloroflexales</taxon>
        <taxon>Chloroflexineae</taxon>
        <taxon>Chloroflexaceae</taxon>
        <taxon>Chloroflexus</taxon>
    </lineage>
</organism>
<dbReference type="KEGG" id="cau:Caur_1565"/>
<dbReference type="Pfam" id="PF00378">
    <property type="entry name" value="ECH_1"/>
    <property type="match status" value="1"/>
</dbReference>
<dbReference type="EnsemblBacteria" id="ABY34784">
    <property type="protein sequence ID" value="ABY34784"/>
    <property type="gene ID" value="Caur_1565"/>
</dbReference>
<dbReference type="Gene3D" id="3.90.226.10">
    <property type="entry name" value="2-enoyl-CoA Hydratase, Chain A, domain 1"/>
    <property type="match status" value="1"/>
</dbReference>
<dbReference type="Gene3D" id="1.10.12.10">
    <property type="entry name" value="Lyase 2-enoyl-coa Hydratase, Chain A, domain 2"/>
    <property type="match status" value="1"/>
</dbReference>
<dbReference type="PANTHER" id="PTHR42964:SF1">
    <property type="entry name" value="POLYKETIDE BIOSYNTHESIS ENOYL-COA HYDRATASE PKSH-RELATED"/>
    <property type="match status" value="1"/>
</dbReference>
<dbReference type="Proteomes" id="UP000002008">
    <property type="component" value="Chromosome"/>
</dbReference>
<dbReference type="eggNOG" id="COG1024">
    <property type="taxonomic scope" value="Bacteria"/>
</dbReference>
<dbReference type="AlphaFoldDB" id="A9WB03"/>
<dbReference type="RefSeq" id="WP_012257438.1">
    <property type="nucleotide sequence ID" value="NC_010175.1"/>
</dbReference>
<evidence type="ECO:0000313" key="3">
    <source>
        <dbReference type="Proteomes" id="UP000002008"/>
    </source>
</evidence>
<dbReference type="PATRIC" id="fig|324602.8.peg.1795"/>
<dbReference type="STRING" id="324602.Caur_1565"/>
<dbReference type="PANTHER" id="PTHR42964">
    <property type="entry name" value="ENOYL-COA HYDRATASE"/>
    <property type="match status" value="1"/>
</dbReference>
<gene>
    <name evidence="2" type="ordered locus">Caur_1565</name>
</gene>
<comment type="similarity">
    <text evidence="1">Belongs to the enoyl-CoA hydratase/isomerase family.</text>
</comment>
<name>A9WB03_CHLAA</name>
<dbReference type="InParanoid" id="A9WB03"/>
<dbReference type="EMBL" id="CP000909">
    <property type="protein sequence ID" value="ABY34784.1"/>
    <property type="molecule type" value="Genomic_DNA"/>
</dbReference>
<dbReference type="GO" id="GO:0046247">
    <property type="term" value="P:terpene catabolic process"/>
    <property type="evidence" value="ECO:0000318"/>
    <property type="project" value="GO_Central"/>
</dbReference>
<evidence type="ECO:0000256" key="1">
    <source>
        <dbReference type="ARBA" id="ARBA00005254"/>
    </source>
</evidence>
<dbReference type="InterPro" id="IPR014748">
    <property type="entry name" value="Enoyl-CoA_hydra_C"/>
</dbReference>
<keyword evidence="3" id="KW-1185">Reference proteome</keyword>
<dbReference type="SUPFAM" id="SSF52096">
    <property type="entry name" value="ClpP/crotonase"/>
    <property type="match status" value="1"/>
</dbReference>
<dbReference type="CDD" id="cd06558">
    <property type="entry name" value="crotonase-like"/>
    <property type="match status" value="1"/>
</dbReference>
<accession>A9WB03</accession>